<dbReference type="NCBIfam" id="NF003509">
    <property type="entry name" value="PRK05174.1"/>
    <property type="match status" value="1"/>
</dbReference>
<dbReference type="InterPro" id="IPR013114">
    <property type="entry name" value="FabA_FabZ"/>
</dbReference>
<name>A0A5D3KC61_9BRAD</name>
<dbReference type="EC" id="5.3.3.14" evidence="2"/>
<dbReference type="EMBL" id="VSSS01000040">
    <property type="protein sequence ID" value="TYL92223.1"/>
    <property type="molecule type" value="Genomic_DNA"/>
</dbReference>
<dbReference type="OrthoDB" id="9786735at2"/>
<evidence type="ECO:0000256" key="1">
    <source>
        <dbReference type="ARBA" id="ARBA00023239"/>
    </source>
</evidence>
<dbReference type="SUPFAM" id="SSF54637">
    <property type="entry name" value="Thioesterase/thiol ester dehydrase-isomerase"/>
    <property type="match status" value="1"/>
</dbReference>
<dbReference type="Pfam" id="PF07977">
    <property type="entry name" value="FabA"/>
    <property type="match status" value="1"/>
</dbReference>
<dbReference type="GO" id="GO:0019171">
    <property type="term" value="F:(3R)-hydroxyacyl-[acyl-carrier-protein] dehydratase activity"/>
    <property type="evidence" value="ECO:0007669"/>
    <property type="project" value="UniProtKB-EC"/>
</dbReference>
<dbReference type="PANTHER" id="PTHR30272">
    <property type="entry name" value="3-HYDROXYACYL-[ACYL-CARRIER-PROTEIN] DEHYDRATASE"/>
    <property type="match status" value="1"/>
</dbReference>
<dbReference type="GO" id="GO:0034017">
    <property type="term" value="F:trans-2-decenoyl-acyl-carrier-protein isomerase activity"/>
    <property type="evidence" value="ECO:0007669"/>
    <property type="project" value="UniProtKB-EC"/>
</dbReference>
<evidence type="ECO:0000313" key="3">
    <source>
        <dbReference type="Proteomes" id="UP000324758"/>
    </source>
</evidence>
<keyword evidence="3" id="KW-1185">Reference proteome</keyword>
<dbReference type="EC" id="4.2.1.59" evidence="2"/>
<comment type="caution">
    <text evidence="2">The sequence shown here is derived from an EMBL/GenBank/DDBJ whole genome shotgun (WGS) entry which is preliminary data.</text>
</comment>
<dbReference type="AlphaFoldDB" id="A0A5D3KC61"/>
<evidence type="ECO:0000313" key="2">
    <source>
        <dbReference type="EMBL" id="TYL92223.1"/>
    </source>
</evidence>
<protein>
    <submittedName>
        <fullName evidence="2">Bifunctional 3-hydroxydecanoyl-ACP dehydratase/trans-2-decenoyl-ACP isomerase</fullName>
        <ecNumber evidence="2">4.2.1.59</ecNumber>
        <ecNumber evidence="2">5.3.3.14</ecNumber>
    </submittedName>
</protein>
<dbReference type="GO" id="GO:0006633">
    <property type="term" value="P:fatty acid biosynthetic process"/>
    <property type="evidence" value="ECO:0007669"/>
    <property type="project" value="UniProtKB-UniPathway"/>
</dbReference>
<reference evidence="2 3" key="1">
    <citation type="submission" date="2019-08" db="EMBL/GenBank/DDBJ databases">
        <title>Bradyrhizobium hipponensis sp. nov., a rhizobium isolated from a Lupinus angustifolius root nodule in Tunisia.</title>
        <authorList>
            <person name="Off K."/>
            <person name="Rejili M."/>
            <person name="Mars M."/>
            <person name="Brachmann A."/>
            <person name="Marin M."/>
        </authorList>
    </citation>
    <scope>NUCLEOTIDE SEQUENCE [LARGE SCALE GENOMIC DNA]</scope>
    <source>
        <strain evidence="2 3">CTAW71</strain>
    </source>
</reference>
<dbReference type="RefSeq" id="WP_148775013.1">
    <property type="nucleotide sequence ID" value="NZ_VSSS01000040.1"/>
</dbReference>
<keyword evidence="2" id="KW-0413">Isomerase</keyword>
<sequence length="176" mass="19141">MPHPHDFHTPQSSYSGIDLLRASDGGFFGPGNAQLPAPPLLLMDRIPEISLDRGAFGKGHIVSELDVTASLWFFECHLPDDPVMPGSLSLDALWQMVGYWLAWSGSPGTIRALGVGAVKFRGQITPDIKRVRYEVAMRQVKRGRLALGVADGRVLADETCVYVVRDLRVGLTTSAA</sequence>
<dbReference type="Gene3D" id="3.10.129.10">
    <property type="entry name" value="Hotdog Thioesterase"/>
    <property type="match status" value="1"/>
</dbReference>
<gene>
    <name evidence="2" type="primary">fabA</name>
    <name evidence="2" type="ORF">FXB40_26035</name>
</gene>
<dbReference type="PANTHER" id="PTHR30272:SF8">
    <property type="entry name" value="3-HYDROXYDECANOYL-[ACYL-CARRIER-PROTEIN] DEHYDRATASE"/>
    <property type="match status" value="1"/>
</dbReference>
<keyword evidence="1 2" id="KW-0456">Lyase</keyword>
<dbReference type="InterPro" id="IPR029069">
    <property type="entry name" value="HotDog_dom_sf"/>
</dbReference>
<accession>A0A5D3KC61</accession>
<dbReference type="Proteomes" id="UP000324758">
    <property type="component" value="Unassembled WGS sequence"/>
</dbReference>
<dbReference type="UniPathway" id="UPA00094"/>
<organism evidence="2 3">
    <name type="scientific">Bradyrhizobium rifense</name>
    <dbReference type="NCBI Taxonomy" id="515499"/>
    <lineage>
        <taxon>Bacteria</taxon>
        <taxon>Pseudomonadati</taxon>
        <taxon>Pseudomonadota</taxon>
        <taxon>Alphaproteobacteria</taxon>
        <taxon>Hyphomicrobiales</taxon>
        <taxon>Nitrobacteraceae</taxon>
        <taxon>Bradyrhizobium</taxon>
    </lineage>
</organism>
<proteinExistence type="predicted"/>